<proteinExistence type="predicted"/>
<accession>A0ABP7Z7Q0</accession>
<dbReference type="RefSeq" id="WP_344675868.1">
    <property type="nucleotide sequence ID" value="NZ_BAAAZI010000015.1"/>
</dbReference>
<dbReference type="Gene3D" id="3.40.50.720">
    <property type="entry name" value="NAD(P)-binding Rossmann-like Domain"/>
    <property type="match status" value="1"/>
</dbReference>
<reference evidence="3" key="1">
    <citation type="journal article" date="2019" name="Int. J. Syst. Evol. Microbiol.">
        <title>The Global Catalogue of Microorganisms (GCM) 10K type strain sequencing project: providing services to taxonomists for standard genome sequencing and annotation.</title>
        <authorList>
            <consortium name="The Broad Institute Genomics Platform"/>
            <consortium name="The Broad Institute Genome Sequencing Center for Infectious Disease"/>
            <person name="Wu L."/>
            <person name="Ma J."/>
        </authorList>
    </citation>
    <scope>NUCLEOTIDE SEQUENCE [LARGE SCALE GENOMIC DNA]</scope>
    <source>
        <strain evidence="3">JCM 16704</strain>
    </source>
</reference>
<keyword evidence="3" id="KW-1185">Reference proteome</keyword>
<gene>
    <name evidence="2" type="ORF">GCM10022216_32800</name>
</gene>
<dbReference type="Pfam" id="PF13460">
    <property type="entry name" value="NAD_binding_10"/>
    <property type="match status" value="1"/>
</dbReference>
<comment type="caution">
    <text evidence="2">The sequence shown here is derived from an EMBL/GenBank/DDBJ whole genome shotgun (WGS) entry which is preliminary data.</text>
</comment>
<dbReference type="SUPFAM" id="SSF51735">
    <property type="entry name" value="NAD(P)-binding Rossmann-fold domains"/>
    <property type="match status" value="1"/>
</dbReference>
<organism evidence="2 3">
    <name type="scientific">Sphingobacterium kyonggiense</name>
    <dbReference type="NCBI Taxonomy" id="714075"/>
    <lineage>
        <taxon>Bacteria</taxon>
        <taxon>Pseudomonadati</taxon>
        <taxon>Bacteroidota</taxon>
        <taxon>Sphingobacteriia</taxon>
        <taxon>Sphingobacteriales</taxon>
        <taxon>Sphingobacteriaceae</taxon>
        <taxon>Sphingobacterium</taxon>
    </lineage>
</organism>
<evidence type="ECO:0000313" key="2">
    <source>
        <dbReference type="EMBL" id="GAA4147157.1"/>
    </source>
</evidence>
<dbReference type="EMBL" id="BAAAZI010000015">
    <property type="protein sequence ID" value="GAA4147157.1"/>
    <property type="molecule type" value="Genomic_DNA"/>
</dbReference>
<dbReference type="PANTHER" id="PTHR15020:SF50">
    <property type="entry name" value="UPF0659 PROTEIN YMR090W"/>
    <property type="match status" value="1"/>
</dbReference>
<dbReference type="InterPro" id="IPR016040">
    <property type="entry name" value="NAD(P)-bd_dom"/>
</dbReference>
<name>A0ABP7Z7Q0_9SPHI</name>
<evidence type="ECO:0000313" key="3">
    <source>
        <dbReference type="Proteomes" id="UP001500101"/>
    </source>
</evidence>
<dbReference type="InterPro" id="IPR036291">
    <property type="entry name" value="NAD(P)-bd_dom_sf"/>
</dbReference>
<feature type="domain" description="NAD(P)-binding" evidence="1">
    <location>
        <begin position="7"/>
        <end position="203"/>
    </location>
</feature>
<dbReference type="Proteomes" id="UP001500101">
    <property type="component" value="Unassembled WGS sequence"/>
</dbReference>
<sequence length="215" mass="24177">MNVLLLGATGRLGSEILKRLIDEKIETTALVRNPDKLKLNSEHLTVVKGDVTNSIDLNKAMKSVDVVITALNISRKSDFPWAKLRTPKTLLSDTMKILVDLGEKNDIQKIITISAWGANESKNDLPMWFKWLINNSNVKYGYEDHERQENILVKSDVDWMIIRPVGLSDSQKNKKANISTDSKTFGLLVARKTVANFIVTNLKGNQFVKKIVTIS</sequence>
<protein>
    <submittedName>
        <fullName evidence="2">SDR family oxidoreductase</fullName>
    </submittedName>
</protein>
<evidence type="ECO:0000259" key="1">
    <source>
        <dbReference type="Pfam" id="PF13460"/>
    </source>
</evidence>
<dbReference type="PANTHER" id="PTHR15020">
    <property type="entry name" value="FLAVIN REDUCTASE-RELATED"/>
    <property type="match status" value="1"/>
</dbReference>